<dbReference type="AlphaFoldDB" id="A0ABD6AWW7"/>
<dbReference type="InterPro" id="IPR049696">
    <property type="entry name" value="HVO_0649-like"/>
</dbReference>
<reference evidence="1 2" key="1">
    <citation type="journal article" date="2019" name="Int. J. Syst. Evol. Microbiol.">
        <title>The Global Catalogue of Microorganisms (GCM) 10K type strain sequencing project: providing services to taxonomists for standard genome sequencing and annotation.</title>
        <authorList>
            <consortium name="The Broad Institute Genomics Platform"/>
            <consortium name="The Broad Institute Genome Sequencing Center for Infectious Disease"/>
            <person name="Wu L."/>
            <person name="Ma J."/>
        </authorList>
    </citation>
    <scope>NUCLEOTIDE SEQUENCE [LARGE SCALE GENOMIC DNA]</scope>
    <source>
        <strain evidence="1 2">CGMCC 1.12563</strain>
    </source>
</reference>
<dbReference type="RefSeq" id="WP_250874065.1">
    <property type="nucleotide sequence ID" value="NZ_JALXFV010000006.1"/>
</dbReference>
<dbReference type="Proteomes" id="UP001597187">
    <property type="component" value="Unassembled WGS sequence"/>
</dbReference>
<comment type="caution">
    <text evidence="1">The sequence shown here is derived from an EMBL/GenBank/DDBJ whole genome shotgun (WGS) entry which is preliminary data.</text>
</comment>
<protein>
    <submittedName>
        <fullName evidence="1">HVO_0649 family zinc finger protein</fullName>
    </submittedName>
</protein>
<accession>A0ABD6AWW7</accession>
<evidence type="ECO:0000313" key="1">
    <source>
        <dbReference type="EMBL" id="MFD1514092.1"/>
    </source>
</evidence>
<proteinExistence type="predicted"/>
<sequence>MGQNESSGQSTFEWVRSHYDETEMKCAECGYVDEEGSWTSEANGKEIVYRHECPSCEAVRVHTFSLGE</sequence>
<evidence type="ECO:0000313" key="2">
    <source>
        <dbReference type="Proteomes" id="UP001597187"/>
    </source>
</evidence>
<gene>
    <name evidence="1" type="ORF">ACFSBT_12460</name>
</gene>
<keyword evidence="2" id="KW-1185">Reference proteome</keyword>
<name>A0ABD6AWW7_9EURY</name>
<dbReference type="NCBIfam" id="NF041911">
    <property type="entry name" value="HVO_0649"/>
    <property type="match status" value="1"/>
</dbReference>
<dbReference type="EMBL" id="JBHUDC010000006">
    <property type="protein sequence ID" value="MFD1514092.1"/>
    <property type="molecule type" value="Genomic_DNA"/>
</dbReference>
<organism evidence="1 2">
    <name type="scientific">Halomarina rubra</name>
    <dbReference type="NCBI Taxonomy" id="2071873"/>
    <lineage>
        <taxon>Archaea</taxon>
        <taxon>Methanobacteriati</taxon>
        <taxon>Methanobacteriota</taxon>
        <taxon>Stenosarchaea group</taxon>
        <taxon>Halobacteria</taxon>
        <taxon>Halobacteriales</taxon>
        <taxon>Natronomonadaceae</taxon>
        <taxon>Halomarina</taxon>
    </lineage>
</organism>